<gene>
    <name evidence="2" type="ORF">FJAP1339_LOCUS7303</name>
</gene>
<reference evidence="2" key="1">
    <citation type="submission" date="2021-01" db="EMBL/GenBank/DDBJ databases">
        <authorList>
            <person name="Corre E."/>
            <person name="Pelletier E."/>
            <person name="Niang G."/>
            <person name="Scheremetjew M."/>
            <person name="Finn R."/>
            <person name="Kale V."/>
            <person name="Holt S."/>
            <person name="Cochrane G."/>
            <person name="Meng A."/>
            <person name="Brown T."/>
            <person name="Cohen L."/>
        </authorList>
    </citation>
    <scope>NUCLEOTIDE SEQUENCE</scope>
    <source>
        <strain evidence="2">CCMP1661</strain>
    </source>
</reference>
<name>A0A7S2V163_9STRA</name>
<protein>
    <submittedName>
        <fullName evidence="2">Uncharacterized protein</fullName>
    </submittedName>
</protein>
<evidence type="ECO:0000256" key="1">
    <source>
        <dbReference type="SAM" id="MobiDB-lite"/>
    </source>
</evidence>
<feature type="compositionally biased region" description="Basic and acidic residues" evidence="1">
    <location>
        <begin position="165"/>
        <end position="178"/>
    </location>
</feature>
<evidence type="ECO:0000313" key="2">
    <source>
        <dbReference type="EMBL" id="CAD9866001.1"/>
    </source>
</evidence>
<feature type="compositionally biased region" description="Polar residues" evidence="1">
    <location>
        <begin position="180"/>
        <end position="191"/>
    </location>
</feature>
<accession>A0A7S2V163</accession>
<dbReference type="EMBL" id="HBHR01014698">
    <property type="protein sequence ID" value="CAD9866001.1"/>
    <property type="molecule type" value="Transcribed_RNA"/>
</dbReference>
<sequence length="220" mass="24169">MESSSGVLKFLENTLQLPIQKDIDLAAKRSTFEVMPGSEKEGISQLPDVLQERMNGPAGVAGGLFDASERMYMHEMDQMKKMGVLAREEQERREIAAFRMKAAKVALPAESRTAPAKPISTPDPGEALPAKDPAPVIALDIKLKKRKVSKEKKKKHKKKAKKGHKHDEKLKKDDEAPETKSGTSCKKSNNTDSDKDGPLLGLVAYSSDDSDNEINDKSKA</sequence>
<dbReference type="AlphaFoldDB" id="A0A7S2V163"/>
<feature type="region of interest" description="Disordered" evidence="1">
    <location>
        <begin position="107"/>
        <end position="220"/>
    </location>
</feature>
<organism evidence="2">
    <name type="scientific">Fibrocapsa japonica</name>
    <dbReference type="NCBI Taxonomy" id="94617"/>
    <lineage>
        <taxon>Eukaryota</taxon>
        <taxon>Sar</taxon>
        <taxon>Stramenopiles</taxon>
        <taxon>Ochrophyta</taxon>
        <taxon>Raphidophyceae</taxon>
        <taxon>Chattonellales</taxon>
        <taxon>Chattonellaceae</taxon>
        <taxon>Fibrocapsa</taxon>
    </lineage>
</organism>
<proteinExistence type="predicted"/>
<feature type="compositionally biased region" description="Basic residues" evidence="1">
    <location>
        <begin position="143"/>
        <end position="164"/>
    </location>
</feature>